<dbReference type="AlphaFoldDB" id="A0A136IY20"/>
<reference evidence="2" key="1">
    <citation type="submission" date="2016-02" db="EMBL/GenBank/DDBJ databases">
        <title>Draft genome sequence of Microdochium bolleyi, a fungal endophyte of beachgrass.</title>
        <authorList>
            <consortium name="DOE Joint Genome Institute"/>
            <person name="David A.S."/>
            <person name="May G."/>
            <person name="Haridas S."/>
            <person name="Lim J."/>
            <person name="Wang M."/>
            <person name="Labutti K."/>
            <person name="Lipzen A."/>
            <person name="Barry K."/>
            <person name="Grigoriev I.V."/>
        </authorList>
    </citation>
    <scope>NUCLEOTIDE SEQUENCE [LARGE SCALE GENOMIC DNA]</scope>
    <source>
        <strain evidence="2">J235TASD1</strain>
    </source>
</reference>
<evidence type="ECO:0000313" key="2">
    <source>
        <dbReference type="Proteomes" id="UP000070501"/>
    </source>
</evidence>
<keyword evidence="2" id="KW-1185">Reference proteome</keyword>
<organism evidence="1 2">
    <name type="scientific">Microdochium bolleyi</name>
    <dbReference type="NCBI Taxonomy" id="196109"/>
    <lineage>
        <taxon>Eukaryota</taxon>
        <taxon>Fungi</taxon>
        <taxon>Dikarya</taxon>
        <taxon>Ascomycota</taxon>
        <taxon>Pezizomycotina</taxon>
        <taxon>Sordariomycetes</taxon>
        <taxon>Xylariomycetidae</taxon>
        <taxon>Xylariales</taxon>
        <taxon>Microdochiaceae</taxon>
        <taxon>Microdochium</taxon>
    </lineage>
</organism>
<name>A0A136IY20_9PEZI</name>
<dbReference type="Proteomes" id="UP000070501">
    <property type="component" value="Unassembled WGS sequence"/>
</dbReference>
<evidence type="ECO:0000313" key="1">
    <source>
        <dbReference type="EMBL" id="KXJ89843.1"/>
    </source>
</evidence>
<dbReference type="InParanoid" id="A0A136IY20"/>
<sequence>MSLDCQAVPLQGRLAWPEQGFPRALTRGWQKVLPLTTPPACLADICGLWPGLVLIETQCTLLSYDYDSGRQAAPHGSRNFRRGAGNCSSAQAKASGARLRCRNRVSGNATAGRRTRAQINSHSTTPTISAALASGAVSESVVSADTWRDSLIMRGV</sequence>
<dbReference type="EMBL" id="KQ964254">
    <property type="protein sequence ID" value="KXJ89843.1"/>
    <property type="molecule type" value="Genomic_DNA"/>
</dbReference>
<gene>
    <name evidence="1" type="ORF">Micbo1qcDRAFT_177037</name>
</gene>
<protein>
    <submittedName>
        <fullName evidence="1">Uncharacterized protein</fullName>
    </submittedName>
</protein>
<accession>A0A136IY20</accession>
<proteinExistence type="predicted"/>